<keyword evidence="1" id="KW-0472">Membrane</keyword>
<feature type="transmembrane region" description="Helical" evidence="1">
    <location>
        <begin position="189"/>
        <end position="211"/>
    </location>
</feature>
<organism evidence="2 3">
    <name type="scientific">Polystyrenella longa</name>
    <dbReference type="NCBI Taxonomy" id="2528007"/>
    <lineage>
        <taxon>Bacteria</taxon>
        <taxon>Pseudomonadati</taxon>
        <taxon>Planctomycetota</taxon>
        <taxon>Planctomycetia</taxon>
        <taxon>Planctomycetales</taxon>
        <taxon>Planctomycetaceae</taxon>
        <taxon>Polystyrenella</taxon>
    </lineage>
</organism>
<accession>A0A518CI64</accession>
<sequence>MAGLRELNFRCGVIMAEWFVKRDERIVGPLSTEKLKSYAEKGKLRPEDLIGKSKRGPFREAGRLKALFPEEIDSDDFENEEQDFGFPALKNIDVNAGERVFESYGAERAFDENVYDDDDDDYYRSGRRRRPRGSRQKNVDSTINAAATMLIVYSFCGVLLMIVNLAMLLMGKEAANPFGEMNEVVVPDWVYIAQGFSGLILAGISILAGVCMKQRRGWGFVVTMAVVNMLPLINCCCMTGIPVGMWVLIVMLMGDVKKEF</sequence>
<keyword evidence="3" id="KW-1185">Reference proteome</keyword>
<gene>
    <name evidence="2" type="ORF">Pla110_06190</name>
</gene>
<dbReference type="EMBL" id="CP036281">
    <property type="protein sequence ID" value="QDU78915.1"/>
    <property type="molecule type" value="Genomic_DNA"/>
</dbReference>
<dbReference type="AlphaFoldDB" id="A0A518CI64"/>
<name>A0A518CI64_9PLAN</name>
<evidence type="ECO:0008006" key="4">
    <source>
        <dbReference type="Google" id="ProtNLM"/>
    </source>
</evidence>
<feature type="transmembrane region" description="Helical" evidence="1">
    <location>
        <begin position="145"/>
        <end position="169"/>
    </location>
</feature>
<dbReference type="Proteomes" id="UP000317178">
    <property type="component" value="Chromosome"/>
</dbReference>
<protein>
    <recommendedName>
        <fullName evidence="4">GYF domain-containing protein</fullName>
    </recommendedName>
</protein>
<evidence type="ECO:0000313" key="3">
    <source>
        <dbReference type="Proteomes" id="UP000317178"/>
    </source>
</evidence>
<proteinExistence type="predicted"/>
<keyword evidence="1" id="KW-0812">Transmembrane</keyword>
<feature type="transmembrane region" description="Helical" evidence="1">
    <location>
        <begin position="232"/>
        <end position="254"/>
    </location>
</feature>
<evidence type="ECO:0000313" key="2">
    <source>
        <dbReference type="EMBL" id="QDU78915.1"/>
    </source>
</evidence>
<reference evidence="2 3" key="1">
    <citation type="submission" date="2019-02" db="EMBL/GenBank/DDBJ databases">
        <title>Deep-cultivation of Planctomycetes and their phenomic and genomic characterization uncovers novel biology.</title>
        <authorList>
            <person name="Wiegand S."/>
            <person name="Jogler M."/>
            <person name="Boedeker C."/>
            <person name="Pinto D."/>
            <person name="Vollmers J."/>
            <person name="Rivas-Marin E."/>
            <person name="Kohn T."/>
            <person name="Peeters S.H."/>
            <person name="Heuer A."/>
            <person name="Rast P."/>
            <person name="Oberbeckmann S."/>
            <person name="Bunk B."/>
            <person name="Jeske O."/>
            <person name="Meyerdierks A."/>
            <person name="Storesund J.E."/>
            <person name="Kallscheuer N."/>
            <person name="Luecker S."/>
            <person name="Lage O.M."/>
            <person name="Pohl T."/>
            <person name="Merkel B.J."/>
            <person name="Hornburger P."/>
            <person name="Mueller R.-W."/>
            <person name="Bruemmer F."/>
            <person name="Labrenz M."/>
            <person name="Spormann A.M."/>
            <person name="Op den Camp H."/>
            <person name="Overmann J."/>
            <person name="Amann R."/>
            <person name="Jetten M.S.M."/>
            <person name="Mascher T."/>
            <person name="Medema M.H."/>
            <person name="Devos D.P."/>
            <person name="Kaster A.-K."/>
            <person name="Ovreas L."/>
            <person name="Rohde M."/>
            <person name="Galperin M.Y."/>
            <person name="Jogler C."/>
        </authorList>
    </citation>
    <scope>NUCLEOTIDE SEQUENCE [LARGE SCALE GENOMIC DNA]</scope>
    <source>
        <strain evidence="2 3">Pla110</strain>
    </source>
</reference>
<keyword evidence="1" id="KW-1133">Transmembrane helix</keyword>
<dbReference type="KEGG" id="plon:Pla110_06190"/>
<evidence type="ECO:0000256" key="1">
    <source>
        <dbReference type="SAM" id="Phobius"/>
    </source>
</evidence>